<evidence type="ECO:0000313" key="2">
    <source>
        <dbReference type="EMBL" id="GER47279.1"/>
    </source>
</evidence>
<reference evidence="3" key="1">
    <citation type="journal article" date="2019" name="Curr. Biol.">
        <title>Genome Sequence of Striga asiatica Provides Insight into the Evolution of Plant Parasitism.</title>
        <authorList>
            <person name="Yoshida S."/>
            <person name="Kim S."/>
            <person name="Wafula E.K."/>
            <person name="Tanskanen J."/>
            <person name="Kim Y.M."/>
            <person name="Honaas L."/>
            <person name="Yang Z."/>
            <person name="Spallek T."/>
            <person name="Conn C.E."/>
            <person name="Ichihashi Y."/>
            <person name="Cheong K."/>
            <person name="Cui S."/>
            <person name="Der J.P."/>
            <person name="Gundlach H."/>
            <person name="Jiao Y."/>
            <person name="Hori C."/>
            <person name="Ishida J.K."/>
            <person name="Kasahara H."/>
            <person name="Kiba T."/>
            <person name="Kim M.S."/>
            <person name="Koo N."/>
            <person name="Laohavisit A."/>
            <person name="Lee Y.H."/>
            <person name="Lumba S."/>
            <person name="McCourt P."/>
            <person name="Mortimer J.C."/>
            <person name="Mutuku J.M."/>
            <person name="Nomura T."/>
            <person name="Sasaki-Sekimoto Y."/>
            <person name="Seto Y."/>
            <person name="Wang Y."/>
            <person name="Wakatake T."/>
            <person name="Sakakibara H."/>
            <person name="Demura T."/>
            <person name="Yamaguchi S."/>
            <person name="Yoneyama K."/>
            <person name="Manabe R.I."/>
            <person name="Nelson D.C."/>
            <person name="Schulman A.H."/>
            <person name="Timko M.P."/>
            <person name="dePamphilis C.W."/>
            <person name="Choi D."/>
            <person name="Shirasu K."/>
        </authorList>
    </citation>
    <scope>NUCLEOTIDE SEQUENCE [LARGE SCALE GENOMIC DNA]</scope>
    <source>
        <strain evidence="3">cv. UVA1</strain>
    </source>
</reference>
<feature type="transmembrane region" description="Helical" evidence="1">
    <location>
        <begin position="51"/>
        <end position="80"/>
    </location>
</feature>
<keyword evidence="1" id="KW-0812">Transmembrane</keyword>
<protein>
    <submittedName>
        <fullName evidence="2">Protein with RNI-like/FBD-like domains</fullName>
    </submittedName>
</protein>
<feature type="transmembrane region" description="Helical" evidence="1">
    <location>
        <begin position="216"/>
        <end position="235"/>
    </location>
</feature>
<gene>
    <name evidence="2" type="ORF">STAS_24376</name>
</gene>
<comment type="caution">
    <text evidence="2">The sequence shown here is derived from an EMBL/GenBank/DDBJ whole genome shotgun (WGS) entry which is preliminary data.</text>
</comment>
<keyword evidence="3" id="KW-1185">Reference proteome</keyword>
<dbReference type="EMBL" id="BKCP01007826">
    <property type="protein sequence ID" value="GER47279.1"/>
    <property type="molecule type" value="Genomic_DNA"/>
</dbReference>
<dbReference type="AlphaFoldDB" id="A0A5A7QQF9"/>
<keyword evidence="1" id="KW-1133">Transmembrane helix</keyword>
<keyword evidence="1" id="KW-0472">Membrane</keyword>
<evidence type="ECO:0000313" key="3">
    <source>
        <dbReference type="Proteomes" id="UP000325081"/>
    </source>
</evidence>
<sequence>MAGYFQQVPLDIAQQLTRNISGFINNAFNRSENQLAIHQILQESFHARLPLISISTILLLCITIHFLFLTLQAIGVSLTLGFSTVPQSHRYEPHLLRDTLFLSGRRRFCLTGGGGVCPIPAAGAAGPSSLSETSSDDLKSSSVSCSVSANAGQLEIVHREKNGVFWVLPFLVMLLLLIDFGTTGRCMNAKNFGVELFRTIKGFKGFNDVPGVDKSAILALFAIFLDLYLDCYYYTLMTIHRLDELDEMKWANPTRNPFHCPLLLNLELHVRRR</sequence>
<accession>A0A5A7QQF9</accession>
<proteinExistence type="predicted"/>
<evidence type="ECO:0000256" key="1">
    <source>
        <dbReference type="SAM" id="Phobius"/>
    </source>
</evidence>
<name>A0A5A7QQF9_STRAF</name>
<organism evidence="2 3">
    <name type="scientific">Striga asiatica</name>
    <name type="common">Asiatic witchweed</name>
    <name type="synonym">Buchnera asiatica</name>
    <dbReference type="NCBI Taxonomy" id="4170"/>
    <lineage>
        <taxon>Eukaryota</taxon>
        <taxon>Viridiplantae</taxon>
        <taxon>Streptophyta</taxon>
        <taxon>Embryophyta</taxon>
        <taxon>Tracheophyta</taxon>
        <taxon>Spermatophyta</taxon>
        <taxon>Magnoliopsida</taxon>
        <taxon>eudicotyledons</taxon>
        <taxon>Gunneridae</taxon>
        <taxon>Pentapetalae</taxon>
        <taxon>asterids</taxon>
        <taxon>lamiids</taxon>
        <taxon>Lamiales</taxon>
        <taxon>Orobanchaceae</taxon>
        <taxon>Buchnereae</taxon>
        <taxon>Striga</taxon>
    </lineage>
</organism>
<feature type="transmembrane region" description="Helical" evidence="1">
    <location>
        <begin position="163"/>
        <end position="182"/>
    </location>
</feature>
<dbReference type="Proteomes" id="UP000325081">
    <property type="component" value="Unassembled WGS sequence"/>
</dbReference>